<comment type="caution">
    <text evidence="1">The sequence shown here is derived from an EMBL/GenBank/DDBJ whole genome shotgun (WGS) entry which is preliminary data.</text>
</comment>
<reference evidence="2" key="1">
    <citation type="journal article" date="2019" name="Int. J. Syst. Evol. Microbiol.">
        <title>The Global Catalogue of Microorganisms (GCM) 10K type strain sequencing project: providing services to taxonomists for standard genome sequencing and annotation.</title>
        <authorList>
            <consortium name="The Broad Institute Genomics Platform"/>
            <consortium name="The Broad Institute Genome Sequencing Center for Infectious Disease"/>
            <person name="Wu L."/>
            <person name="Ma J."/>
        </authorList>
    </citation>
    <scope>NUCLEOTIDE SEQUENCE [LARGE SCALE GENOMIC DNA]</scope>
    <source>
        <strain evidence="2">NBRC 101365</strain>
    </source>
</reference>
<gene>
    <name evidence="1" type="ORF">GCM10007874_39850</name>
</gene>
<sequence>MEHTVKVWEKTYTVQVHQKSKAVWEAVGDYEGKDIQVKSRTSGAALRLWVDAARFPWKPPLH</sequence>
<name>A0ABQ6CL05_9HYPH</name>
<dbReference type="EMBL" id="BSPC01000038">
    <property type="protein sequence ID" value="GLS20968.1"/>
    <property type="molecule type" value="Genomic_DNA"/>
</dbReference>
<evidence type="ECO:0000313" key="1">
    <source>
        <dbReference type="EMBL" id="GLS20968.1"/>
    </source>
</evidence>
<evidence type="ECO:0000313" key="2">
    <source>
        <dbReference type="Proteomes" id="UP001156882"/>
    </source>
</evidence>
<organism evidence="1 2">
    <name type="scientific">Labrys miyagiensis</name>
    <dbReference type="NCBI Taxonomy" id="346912"/>
    <lineage>
        <taxon>Bacteria</taxon>
        <taxon>Pseudomonadati</taxon>
        <taxon>Pseudomonadota</taxon>
        <taxon>Alphaproteobacteria</taxon>
        <taxon>Hyphomicrobiales</taxon>
        <taxon>Xanthobacteraceae</taxon>
        <taxon>Labrys</taxon>
    </lineage>
</organism>
<keyword evidence="2" id="KW-1185">Reference proteome</keyword>
<protein>
    <submittedName>
        <fullName evidence="1">Uncharacterized protein</fullName>
    </submittedName>
</protein>
<accession>A0ABQ6CL05</accession>
<proteinExistence type="predicted"/>
<dbReference type="Proteomes" id="UP001156882">
    <property type="component" value="Unassembled WGS sequence"/>
</dbReference>